<dbReference type="InterPro" id="IPR008928">
    <property type="entry name" value="6-hairpin_glycosidase_sf"/>
</dbReference>
<dbReference type="InterPro" id="IPR010905">
    <property type="entry name" value="Glyco_hydro_88"/>
</dbReference>
<sequence length="564" mass="61405">MSTEETIKDAIDTLIRARPGFWSRTACGVTRSLGQIPALLDRNAYSVETSRTRILLIGGLTGYQADVDMALHALELFAGGGDSLSLRIALSAVPCANPDGLRLNSAPGNGTGGNPSGFYPPEGKFFYDPEDPEKRYLWRWICFQAPDLVLELQSGDSLKWEANQAAQSLAPGLAAKTISGEQGLLAALGTGHPDGLGTIPGLRMTATDEQLPRELGRLFSMLRQLDVLDRSDARKVLDSRRNRPKIEIANVLATAYGHTFEPVVYTQGVPISGRLRLTQLEPGGDDPLPGIMSLLERFATGGVPEDLAPSALASVVWADELADAAGEPRYNELAVQAAERFESRGQGSAPKPCDPDFRTEDMFMSGAVLGRAFKLTGNTKYVDLLASFIVDGKIQQNHGLFWHCRSAAYYWGRGNGFAAMGLAETLTYLPEDHAQQPVITTMYERLMASLRRLQHPSGTLNQVLDIPGSYLEFTATCMMGYAMARGLRLGFLSPDFRESVDLAWQAVAERVDDVGNVVDGCASTGVQNNVREYLDRPAIFGFDDRSGGMALWFAVEMERLDRGI</sequence>
<dbReference type="InterPro" id="IPR052043">
    <property type="entry name" value="PolySaccharide_Degr_Enz"/>
</dbReference>
<dbReference type="EMBL" id="FAXA01000410">
    <property type="protein sequence ID" value="CUV03414.1"/>
    <property type="molecule type" value="Genomic_DNA"/>
</dbReference>
<keyword evidence="1" id="KW-0378">Hydrolase</keyword>
<dbReference type="InterPro" id="IPR012341">
    <property type="entry name" value="6hp_glycosidase-like_sf"/>
</dbReference>
<dbReference type="AlphaFoldDB" id="A0A160VB20"/>
<dbReference type="Pfam" id="PF07470">
    <property type="entry name" value="Glyco_hydro_88"/>
    <property type="match status" value="1"/>
</dbReference>
<proteinExistence type="predicted"/>
<dbReference type="PANTHER" id="PTHR33886:SF8">
    <property type="entry name" value="UNSATURATED RHAMNOGALACTURONAN HYDROLASE (EUROFUNG)"/>
    <property type="match status" value="1"/>
</dbReference>
<dbReference type="GO" id="GO:0005975">
    <property type="term" value="P:carbohydrate metabolic process"/>
    <property type="evidence" value="ECO:0007669"/>
    <property type="project" value="InterPro"/>
</dbReference>
<dbReference type="GO" id="GO:0016787">
    <property type="term" value="F:hydrolase activity"/>
    <property type="evidence" value="ECO:0007669"/>
    <property type="project" value="UniProtKB-KW"/>
</dbReference>
<gene>
    <name evidence="2" type="ORF">MGWOODY_Clf2941</name>
</gene>
<evidence type="ECO:0000313" key="2">
    <source>
        <dbReference type="EMBL" id="CUV03414.1"/>
    </source>
</evidence>
<dbReference type="PANTHER" id="PTHR33886">
    <property type="entry name" value="UNSATURATED RHAMNOGALACTURONAN HYDROLASE (EUROFUNG)"/>
    <property type="match status" value="1"/>
</dbReference>
<reference evidence="2" key="1">
    <citation type="submission" date="2015-10" db="EMBL/GenBank/DDBJ databases">
        <authorList>
            <person name="Gilbert D.G."/>
        </authorList>
    </citation>
    <scope>NUCLEOTIDE SEQUENCE</scope>
</reference>
<dbReference type="SUPFAM" id="SSF48208">
    <property type="entry name" value="Six-hairpin glycosidases"/>
    <property type="match status" value="1"/>
</dbReference>
<name>A0A160VB20_9ZZZZ</name>
<dbReference type="Gene3D" id="1.50.10.10">
    <property type="match status" value="1"/>
</dbReference>
<evidence type="ECO:0000256" key="1">
    <source>
        <dbReference type="ARBA" id="ARBA00022801"/>
    </source>
</evidence>
<organism evidence="2">
    <name type="scientific">hydrothermal vent metagenome</name>
    <dbReference type="NCBI Taxonomy" id="652676"/>
    <lineage>
        <taxon>unclassified sequences</taxon>
        <taxon>metagenomes</taxon>
        <taxon>ecological metagenomes</taxon>
    </lineage>
</organism>
<accession>A0A160VB20</accession>
<protein>
    <submittedName>
        <fullName evidence="2">Rhamnogalacturonides degradation protein RhiN</fullName>
    </submittedName>
</protein>